<dbReference type="Proteomes" id="UP001454036">
    <property type="component" value="Unassembled WGS sequence"/>
</dbReference>
<name>A0AAV3Q8Z3_LITER</name>
<feature type="domain" description="SAM" evidence="1">
    <location>
        <begin position="1"/>
        <end position="67"/>
    </location>
</feature>
<sequence>MMDWYSWLSKTGLEPYIIYNYAIIFNQNELEEDDMVYFNHEMLQSMGISIAKHRLEILKLARKSKRQSNIHHSIWWVILAVKETKRYISKQVQELVKNKKDSSLSIVPKQSLQVHSARWKQVHSARWKAAMLKRNNNHITSKHEKMPPSSIIPYGSSPVVQSQKILMLTNGSPLVEHHHSWNNNKASSPPMVYHFGYDEKEKMMDDDEDDGEYYETDVVPVEDIKWDAMFQDLKPT</sequence>
<dbReference type="InterPro" id="IPR001660">
    <property type="entry name" value="SAM"/>
</dbReference>
<dbReference type="EMBL" id="BAABME010003756">
    <property type="protein sequence ID" value="GAA0160028.1"/>
    <property type="molecule type" value="Genomic_DNA"/>
</dbReference>
<protein>
    <recommendedName>
        <fullName evidence="1">SAM domain-containing protein</fullName>
    </recommendedName>
</protein>
<dbReference type="Gene3D" id="1.10.150.50">
    <property type="entry name" value="Transcription Factor, Ets-1"/>
    <property type="match status" value="1"/>
</dbReference>
<evidence type="ECO:0000259" key="1">
    <source>
        <dbReference type="PROSITE" id="PS50105"/>
    </source>
</evidence>
<proteinExistence type="predicted"/>
<organism evidence="2 3">
    <name type="scientific">Lithospermum erythrorhizon</name>
    <name type="common">Purple gromwell</name>
    <name type="synonym">Lithospermum officinale var. erythrorhizon</name>
    <dbReference type="NCBI Taxonomy" id="34254"/>
    <lineage>
        <taxon>Eukaryota</taxon>
        <taxon>Viridiplantae</taxon>
        <taxon>Streptophyta</taxon>
        <taxon>Embryophyta</taxon>
        <taxon>Tracheophyta</taxon>
        <taxon>Spermatophyta</taxon>
        <taxon>Magnoliopsida</taxon>
        <taxon>eudicotyledons</taxon>
        <taxon>Gunneridae</taxon>
        <taxon>Pentapetalae</taxon>
        <taxon>asterids</taxon>
        <taxon>lamiids</taxon>
        <taxon>Boraginales</taxon>
        <taxon>Boraginaceae</taxon>
        <taxon>Boraginoideae</taxon>
        <taxon>Lithospermeae</taxon>
        <taxon>Lithospermum</taxon>
    </lineage>
</organism>
<evidence type="ECO:0000313" key="3">
    <source>
        <dbReference type="Proteomes" id="UP001454036"/>
    </source>
</evidence>
<gene>
    <name evidence="2" type="ORF">LIER_16675</name>
</gene>
<dbReference type="PANTHER" id="PTHR33915">
    <property type="entry name" value="OSJNBA0033G05.11 PROTEIN"/>
    <property type="match status" value="1"/>
</dbReference>
<accession>A0AAV3Q8Z3</accession>
<dbReference type="AlphaFoldDB" id="A0AAV3Q8Z3"/>
<dbReference type="PANTHER" id="PTHR33915:SF1">
    <property type="entry name" value="OS04G0644100 PROTEIN"/>
    <property type="match status" value="1"/>
</dbReference>
<comment type="caution">
    <text evidence="2">The sequence shown here is derived from an EMBL/GenBank/DDBJ whole genome shotgun (WGS) entry which is preliminary data.</text>
</comment>
<keyword evidence="3" id="KW-1185">Reference proteome</keyword>
<dbReference type="Pfam" id="PF18017">
    <property type="entry name" value="SAM_4"/>
    <property type="match status" value="1"/>
</dbReference>
<dbReference type="SUPFAM" id="SSF47769">
    <property type="entry name" value="SAM/Pointed domain"/>
    <property type="match status" value="1"/>
</dbReference>
<dbReference type="CDD" id="cd09487">
    <property type="entry name" value="SAM_superfamily"/>
    <property type="match status" value="1"/>
</dbReference>
<evidence type="ECO:0000313" key="2">
    <source>
        <dbReference type="EMBL" id="GAA0160028.1"/>
    </source>
</evidence>
<dbReference type="InterPro" id="IPR013761">
    <property type="entry name" value="SAM/pointed_sf"/>
</dbReference>
<dbReference type="PROSITE" id="PS50105">
    <property type="entry name" value="SAM_DOMAIN"/>
    <property type="match status" value="1"/>
</dbReference>
<reference evidence="2 3" key="1">
    <citation type="submission" date="2024-01" db="EMBL/GenBank/DDBJ databases">
        <title>The complete chloroplast genome sequence of Lithospermum erythrorhizon: insights into the phylogenetic relationship among Boraginaceae species and the maternal lineages of purple gromwells.</title>
        <authorList>
            <person name="Okada T."/>
            <person name="Watanabe K."/>
        </authorList>
    </citation>
    <scope>NUCLEOTIDE SEQUENCE [LARGE SCALE GENOMIC DNA]</scope>
</reference>